<dbReference type="CDD" id="cd14978">
    <property type="entry name" value="7tmA_FMRFamide_R-like"/>
    <property type="match status" value="1"/>
</dbReference>
<keyword evidence="3 5" id="KW-1133">Transmembrane helix</keyword>
<protein>
    <recommendedName>
        <fullName evidence="6">G-protein coupled receptors family 1 profile domain-containing protein</fullName>
    </recommendedName>
</protein>
<dbReference type="PROSITE" id="PS50262">
    <property type="entry name" value="G_PROTEIN_RECEP_F1_2"/>
    <property type="match status" value="1"/>
</dbReference>
<dbReference type="PRINTS" id="PR00237">
    <property type="entry name" value="GPCRRHODOPSN"/>
</dbReference>
<reference evidence="7 8" key="1">
    <citation type="submission" date="2024-11" db="EMBL/GenBank/DDBJ databases">
        <title>Chromosome-level genome assembly of the freshwater bivalve Anodonta woodiana.</title>
        <authorList>
            <person name="Chen X."/>
        </authorList>
    </citation>
    <scope>NUCLEOTIDE SEQUENCE [LARGE SCALE GENOMIC DNA]</scope>
    <source>
        <strain evidence="7">MN2024</strain>
        <tissue evidence="7">Gills</tissue>
    </source>
</reference>
<dbReference type="InterPro" id="IPR017452">
    <property type="entry name" value="GPCR_Rhodpsn_7TM"/>
</dbReference>
<evidence type="ECO:0000313" key="7">
    <source>
        <dbReference type="EMBL" id="KAL3836028.1"/>
    </source>
</evidence>
<feature type="transmembrane region" description="Helical" evidence="5">
    <location>
        <begin position="154"/>
        <end position="174"/>
    </location>
</feature>
<feature type="transmembrane region" description="Helical" evidence="5">
    <location>
        <begin position="252"/>
        <end position="277"/>
    </location>
</feature>
<dbReference type="PANTHER" id="PTHR46641:SF2">
    <property type="entry name" value="FMRFAMIDE RECEPTOR"/>
    <property type="match status" value="1"/>
</dbReference>
<feature type="transmembrane region" description="Helical" evidence="5">
    <location>
        <begin position="108"/>
        <end position="133"/>
    </location>
</feature>
<dbReference type="SUPFAM" id="SSF81321">
    <property type="entry name" value="Family A G protein-coupled receptor-like"/>
    <property type="match status" value="1"/>
</dbReference>
<feature type="transmembrane region" description="Helical" evidence="5">
    <location>
        <begin position="70"/>
        <end position="88"/>
    </location>
</feature>
<keyword evidence="8" id="KW-1185">Reference proteome</keyword>
<dbReference type="AlphaFoldDB" id="A0ABD3TIP2"/>
<evidence type="ECO:0000256" key="4">
    <source>
        <dbReference type="ARBA" id="ARBA00023136"/>
    </source>
</evidence>
<sequence length="355" mass="39973">MATTPLADNVATTAMSTLTAAHDEMLPIAQRMHWVTSVIVGTLFVAIGLVGNSLTIMVWNRKSLRSSTGIYLIAQAVADIGVLVFFFITDSIVMMDPTIKIPYSYGVFFSYIGYPFFFLFVICSIWITVGVTVDRYIQVCWISHSKAMCSHRRALTGIGIIVLLCFIVNLPHFWTFHAVAVEDREKPDDPGFTKAEFGKTGGSDQYEFWVHCMFLVLVPWVTIFILNMLIIREVTLANKKMDKKKEAQITRLLLTVTFAFLILIALQCITQCFFMMRPDGANHEIVNKAFSIAKLGVIINSSINFILYCLSGQRFRKELYGLIVKRVDRIKSSSVSMSETSSTRLTSSKINRSSM</sequence>
<keyword evidence="2 5" id="KW-0812">Transmembrane</keyword>
<feature type="transmembrane region" description="Helical" evidence="5">
    <location>
        <begin position="289"/>
        <end position="310"/>
    </location>
</feature>
<evidence type="ECO:0000256" key="5">
    <source>
        <dbReference type="SAM" id="Phobius"/>
    </source>
</evidence>
<dbReference type="InterPro" id="IPR000276">
    <property type="entry name" value="GPCR_Rhodpsn"/>
</dbReference>
<comment type="caution">
    <text evidence="7">The sequence shown here is derived from an EMBL/GenBank/DDBJ whole genome shotgun (WGS) entry which is preliminary data.</text>
</comment>
<dbReference type="EMBL" id="JBJQND010000018">
    <property type="protein sequence ID" value="KAL3836028.1"/>
    <property type="molecule type" value="Genomic_DNA"/>
</dbReference>
<feature type="transmembrane region" description="Helical" evidence="5">
    <location>
        <begin position="208"/>
        <end position="231"/>
    </location>
</feature>
<dbReference type="GO" id="GO:0016020">
    <property type="term" value="C:membrane"/>
    <property type="evidence" value="ECO:0007669"/>
    <property type="project" value="UniProtKB-SubCell"/>
</dbReference>
<organism evidence="7 8">
    <name type="scientific">Sinanodonta woodiana</name>
    <name type="common">Chinese pond mussel</name>
    <name type="synonym">Anodonta woodiana</name>
    <dbReference type="NCBI Taxonomy" id="1069815"/>
    <lineage>
        <taxon>Eukaryota</taxon>
        <taxon>Metazoa</taxon>
        <taxon>Spiralia</taxon>
        <taxon>Lophotrochozoa</taxon>
        <taxon>Mollusca</taxon>
        <taxon>Bivalvia</taxon>
        <taxon>Autobranchia</taxon>
        <taxon>Heteroconchia</taxon>
        <taxon>Palaeoheterodonta</taxon>
        <taxon>Unionida</taxon>
        <taxon>Unionoidea</taxon>
        <taxon>Unionidae</taxon>
        <taxon>Unioninae</taxon>
        <taxon>Sinanodonta</taxon>
    </lineage>
</organism>
<dbReference type="InterPro" id="IPR052954">
    <property type="entry name" value="GPCR-Ligand_Int"/>
</dbReference>
<dbReference type="SMART" id="SM01381">
    <property type="entry name" value="7TM_GPCR_Srsx"/>
    <property type="match status" value="1"/>
</dbReference>
<dbReference type="Proteomes" id="UP001634394">
    <property type="component" value="Unassembled WGS sequence"/>
</dbReference>
<accession>A0ABD3TIP2</accession>
<evidence type="ECO:0000259" key="6">
    <source>
        <dbReference type="PROSITE" id="PS50262"/>
    </source>
</evidence>
<feature type="domain" description="G-protein coupled receptors family 1 profile" evidence="6">
    <location>
        <begin position="51"/>
        <end position="308"/>
    </location>
</feature>
<comment type="subcellular location">
    <subcellularLocation>
        <location evidence="1">Membrane</location>
    </subcellularLocation>
</comment>
<dbReference type="Gene3D" id="1.20.1070.10">
    <property type="entry name" value="Rhodopsin 7-helix transmembrane proteins"/>
    <property type="match status" value="1"/>
</dbReference>
<feature type="transmembrane region" description="Helical" evidence="5">
    <location>
        <begin position="34"/>
        <end position="58"/>
    </location>
</feature>
<gene>
    <name evidence="7" type="ORF">ACJMK2_021481</name>
</gene>
<evidence type="ECO:0000256" key="2">
    <source>
        <dbReference type="ARBA" id="ARBA00022692"/>
    </source>
</evidence>
<name>A0ABD3TIP2_SINWO</name>
<evidence type="ECO:0000256" key="3">
    <source>
        <dbReference type="ARBA" id="ARBA00022989"/>
    </source>
</evidence>
<dbReference type="Pfam" id="PF00001">
    <property type="entry name" value="7tm_1"/>
    <property type="match status" value="1"/>
</dbReference>
<keyword evidence="4 5" id="KW-0472">Membrane</keyword>
<proteinExistence type="predicted"/>
<evidence type="ECO:0000256" key="1">
    <source>
        <dbReference type="ARBA" id="ARBA00004370"/>
    </source>
</evidence>
<dbReference type="PANTHER" id="PTHR46641">
    <property type="entry name" value="FMRFAMIDE RECEPTOR-RELATED"/>
    <property type="match status" value="1"/>
</dbReference>
<evidence type="ECO:0000313" key="8">
    <source>
        <dbReference type="Proteomes" id="UP001634394"/>
    </source>
</evidence>